<dbReference type="Proteomes" id="UP001371305">
    <property type="component" value="Unassembled WGS sequence"/>
</dbReference>
<organism evidence="1 2">
    <name type="scientific">Luteolibacter soli</name>
    <dbReference type="NCBI Taxonomy" id="3135280"/>
    <lineage>
        <taxon>Bacteria</taxon>
        <taxon>Pseudomonadati</taxon>
        <taxon>Verrucomicrobiota</taxon>
        <taxon>Verrucomicrobiia</taxon>
        <taxon>Verrucomicrobiales</taxon>
        <taxon>Verrucomicrobiaceae</taxon>
        <taxon>Luteolibacter</taxon>
    </lineage>
</organism>
<sequence length="186" mass="20314">MTIFRRPIRDLVVWFVFAAAAAYSLYKGLQFSFAACSLVCLGITWKKYTIQIFDLVKGRLARISQAKFGDLSITADPADPVLRALSKIIESQPWMASLIEGLGSSHLSLLALANDNPGHKAHTGQEAVYRDLRARGMISSNGPIGQGGEVSPTSLGKQVLETLRSLRADLAQIDQNPEESNQQSRV</sequence>
<evidence type="ECO:0000313" key="1">
    <source>
        <dbReference type="EMBL" id="MEK7951915.1"/>
    </source>
</evidence>
<dbReference type="RefSeq" id="WP_341405673.1">
    <property type="nucleotide sequence ID" value="NZ_JBBUKT010000005.1"/>
</dbReference>
<proteinExistence type="predicted"/>
<evidence type="ECO:0000313" key="2">
    <source>
        <dbReference type="Proteomes" id="UP001371305"/>
    </source>
</evidence>
<name>A0ABU9AZ60_9BACT</name>
<reference evidence="1 2" key="1">
    <citation type="submission" date="2024-04" db="EMBL/GenBank/DDBJ databases">
        <title>Luteolibacter sp. isolated from soil.</title>
        <authorList>
            <person name="An J."/>
        </authorList>
    </citation>
    <scope>NUCLEOTIDE SEQUENCE [LARGE SCALE GENOMIC DNA]</scope>
    <source>
        <strain evidence="1 2">Y139</strain>
    </source>
</reference>
<comment type="caution">
    <text evidence="1">The sequence shown here is derived from an EMBL/GenBank/DDBJ whole genome shotgun (WGS) entry which is preliminary data.</text>
</comment>
<protein>
    <submittedName>
        <fullName evidence="1">Uncharacterized protein</fullName>
    </submittedName>
</protein>
<accession>A0ABU9AZ60</accession>
<keyword evidence="2" id="KW-1185">Reference proteome</keyword>
<dbReference type="EMBL" id="JBBUKT010000005">
    <property type="protein sequence ID" value="MEK7951915.1"/>
    <property type="molecule type" value="Genomic_DNA"/>
</dbReference>
<gene>
    <name evidence="1" type="ORF">WKV53_15475</name>
</gene>